<dbReference type="EMBL" id="JAUIRO010000001">
    <property type="protein sequence ID" value="KAK0734417.1"/>
    <property type="molecule type" value="Genomic_DNA"/>
</dbReference>
<evidence type="ECO:0000313" key="5">
    <source>
        <dbReference type="Proteomes" id="UP001172101"/>
    </source>
</evidence>
<organism evidence="4 5">
    <name type="scientific">Lasiosphaeria miniovina</name>
    <dbReference type="NCBI Taxonomy" id="1954250"/>
    <lineage>
        <taxon>Eukaryota</taxon>
        <taxon>Fungi</taxon>
        <taxon>Dikarya</taxon>
        <taxon>Ascomycota</taxon>
        <taxon>Pezizomycotina</taxon>
        <taxon>Sordariomycetes</taxon>
        <taxon>Sordariomycetidae</taxon>
        <taxon>Sordariales</taxon>
        <taxon>Lasiosphaeriaceae</taxon>
        <taxon>Lasiosphaeria</taxon>
    </lineage>
</organism>
<feature type="repeat" description="ANK" evidence="3">
    <location>
        <begin position="145"/>
        <end position="177"/>
    </location>
</feature>
<evidence type="ECO:0000256" key="1">
    <source>
        <dbReference type="ARBA" id="ARBA00022737"/>
    </source>
</evidence>
<dbReference type="InterPro" id="IPR055530">
    <property type="entry name" value="DUF7104"/>
</dbReference>
<name>A0AA40BHM7_9PEZI</name>
<evidence type="ECO:0000256" key="3">
    <source>
        <dbReference type="PROSITE-ProRule" id="PRU00023"/>
    </source>
</evidence>
<dbReference type="Pfam" id="PF12796">
    <property type="entry name" value="Ank_2"/>
    <property type="match status" value="1"/>
</dbReference>
<evidence type="ECO:0000256" key="2">
    <source>
        <dbReference type="ARBA" id="ARBA00023043"/>
    </source>
</evidence>
<accession>A0AA40BHM7</accession>
<dbReference type="Gene3D" id="1.20.5.340">
    <property type="match status" value="1"/>
</dbReference>
<dbReference type="Gene3D" id="1.25.40.20">
    <property type="entry name" value="Ankyrin repeat-containing domain"/>
    <property type="match status" value="2"/>
</dbReference>
<dbReference type="PROSITE" id="PS50088">
    <property type="entry name" value="ANK_REPEAT"/>
    <property type="match status" value="1"/>
</dbReference>
<keyword evidence="5" id="KW-1185">Reference proteome</keyword>
<dbReference type="InterPro" id="IPR036770">
    <property type="entry name" value="Ankyrin_rpt-contain_sf"/>
</dbReference>
<protein>
    <submittedName>
        <fullName evidence="4">Ankyrin repeat-containing protein</fullName>
    </submittedName>
</protein>
<keyword evidence="1" id="KW-0677">Repeat</keyword>
<dbReference type="Pfam" id="PF23397">
    <property type="entry name" value="DUF7104"/>
    <property type="match status" value="1"/>
</dbReference>
<gene>
    <name evidence="4" type="ORF">B0T26DRAFT_632974</name>
</gene>
<dbReference type="RefSeq" id="XP_060303294.1">
    <property type="nucleotide sequence ID" value="XM_060436494.1"/>
</dbReference>
<comment type="caution">
    <text evidence="4">The sequence shown here is derived from an EMBL/GenBank/DDBJ whole genome shotgun (WGS) entry which is preliminary data.</text>
</comment>
<dbReference type="PANTHER" id="PTHR24171">
    <property type="entry name" value="ANKYRIN REPEAT DOMAIN-CONTAINING PROTEIN 39-RELATED"/>
    <property type="match status" value="1"/>
</dbReference>
<dbReference type="InterPro" id="IPR002110">
    <property type="entry name" value="Ankyrin_rpt"/>
</dbReference>
<evidence type="ECO:0000313" key="4">
    <source>
        <dbReference type="EMBL" id="KAK0734417.1"/>
    </source>
</evidence>
<proteinExistence type="predicted"/>
<dbReference type="PROSITE" id="PS50297">
    <property type="entry name" value="ANK_REP_REGION"/>
    <property type="match status" value="1"/>
</dbReference>
<dbReference type="Proteomes" id="UP001172101">
    <property type="component" value="Unassembled WGS sequence"/>
</dbReference>
<sequence>MALLLDQRGAEVKITEEVVKAAARNESTGYEVMELLHRTTGIKVTAGVIEAVATSGQEQVLRFLDQHSSIGSDKESWFKITRLYNAAKTGDSADVRQLVGNGTPPDKQNIHGITPLWIASSRGHEVVVQVLLATHAIAVNVRSVSGRTPLFWAAADGHSEVVKMLLDHGAEQTYTDKDGISPLSLARLHRRVDVIDILTRYNA</sequence>
<dbReference type="GeneID" id="85319764"/>
<keyword evidence="2 3" id="KW-0040">ANK repeat</keyword>
<dbReference type="SUPFAM" id="SSF48403">
    <property type="entry name" value="Ankyrin repeat"/>
    <property type="match status" value="1"/>
</dbReference>
<reference evidence="4" key="1">
    <citation type="submission" date="2023-06" db="EMBL/GenBank/DDBJ databases">
        <title>Genome-scale phylogeny and comparative genomics of the fungal order Sordariales.</title>
        <authorList>
            <consortium name="Lawrence Berkeley National Laboratory"/>
            <person name="Hensen N."/>
            <person name="Bonometti L."/>
            <person name="Westerberg I."/>
            <person name="Brannstrom I.O."/>
            <person name="Guillou S."/>
            <person name="Cros-Aarteil S."/>
            <person name="Calhoun S."/>
            <person name="Haridas S."/>
            <person name="Kuo A."/>
            <person name="Mondo S."/>
            <person name="Pangilinan J."/>
            <person name="Riley R."/>
            <person name="LaButti K."/>
            <person name="Andreopoulos B."/>
            <person name="Lipzen A."/>
            <person name="Chen C."/>
            <person name="Yanf M."/>
            <person name="Daum C."/>
            <person name="Ng V."/>
            <person name="Clum A."/>
            <person name="Steindorff A."/>
            <person name="Ohm R."/>
            <person name="Martin F."/>
            <person name="Silar P."/>
            <person name="Natvig D."/>
            <person name="Lalanne C."/>
            <person name="Gautier V."/>
            <person name="Ament-velasquez S.L."/>
            <person name="Kruys A."/>
            <person name="Hutchinson M.I."/>
            <person name="Powell A.J."/>
            <person name="Barry K."/>
            <person name="Miller A.N."/>
            <person name="Grigoriev I.V."/>
            <person name="Debuchy R."/>
            <person name="Gladieux P."/>
            <person name="Thoren M.H."/>
            <person name="Johannesson H."/>
        </authorList>
    </citation>
    <scope>NUCLEOTIDE SEQUENCE</scope>
    <source>
        <strain evidence="4">SMH2392-1A</strain>
    </source>
</reference>
<dbReference type="AlphaFoldDB" id="A0AA40BHM7"/>
<dbReference type="SMART" id="SM00248">
    <property type="entry name" value="ANK"/>
    <property type="match status" value="3"/>
</dbReference>